<dbReference type="NCBIfam" id="TIGR00360">
    <property type="entry name" value="ComEC_N-term"/>
    <property type="match status" value="1"/>
</dbReference>
<evidence type="ECO:0000256" key="3">
    <source>
        <dbReference type="ARBA" id="ARBA00022692"/>
    </source>
</evidence>
<keyword evidence="2" id="KW-1003">Cell membrane</keyword>
<dbReference type="PANTHER" id="PTHR30619">
    <property type="entry name" value="DNA INTERNALIZATION/COMPETENCE PROTEIN COMEC/REC2"/>
    <property type="match status" value="1"/>
</dbReference>
<dbReference type="NCBIfam" id="TIGR00361">
    <property type="entry name" value="ComEC_Rec2"/>
    <property type="match status" value="1"/>
</dbReference>
<dbReference type="RefSeq" id="WP_253481746.1">
    <property type="nucleotide sequence ID" value="NZ_JALJXV010000008.1"/>
</dbReference>
<evidence type="ECO:0000259" key="9">
    <source>
        <dbReference type="Pfam" id="PF13567"/>
    </source>
</evidence>
<feature type="transmembrane region" description="Helical" evidence="7">
    <location>
        <begin position="45"/>
        <end position="63"/>
    </location>
</feature>
<keyword evidence="11" id="KW-1185">Reference proteome</keyword>
<evidence type="ECO:0000256" key="5">
    <source>
        <dbReference type="ARBA" id="ARBA00023136"/>
    </source>
</evidence>
<evidence type="ECO:0000256" key="6">
    <source>
        <dbReference type="SAM" id="MobiDB-lite"/>
    </source>
</evidence>
<feature type="transmembrane region" description="Helical" evidence="7">
    <location>
        <begin position="396"/>
        <end position="418"/>
    </location>
</feature>
<evidence type="ECO:0000313" key="11">
    <source>
        <dbReference type="Proteomes" id="UP001205843"/>
    </source>
</evidence>
<gene>
    <name evidence="10" type="ORF">J2T57_003437</name>
</gene>
<feature type="transmembrane region" description="Helical" evidence="7">
    <location>
        <begin position="22"/>
        <end position="38"/>
    </location>
</feature>
<evidence type="ECO:0000256" key="2">
    <source>
        <dbReference type="ARBA" id="ARBA00022475"/>
    </source>
</evidence>
<name>A0AAE3KDG8_9GAMM</name>
<dbReference type="EMBL" id="JALJXV010000008">
    <property type="protein sequence ID" value="MCP1676278.1"/>
    <property type="molecule type" value="Genomic_DNA"/>
</dbReference>
<organism evidence="10 11">
    <name type="scientific">Natronocella acetinitrilica</name>
    <dbReference type="NCBI Taxonomy" id="414046"/>
    <lineage>
        <taxon>Bacteria</taxon>
        <taxon>Pseudomonadati</taxon>
        <taxon>Pseudomonadota</taxon>
        <taxon>Gammaproteobacteria</taxon>
        <taxon>Chromatiales</taxon>
        <taxon>Ectothiorhodospiraceae</taxon>
        <taxon>Natronocella</taxon>
    </lineage>
</organism>
<evidence type="ECO:0000259" key="8">
    <source>
        <dbReference type="Pfam" id="PF03772"/>
    </source>
</evidence>
<protein>
    <submittedName>
        <fullName evidence="10">Competence protein ComEC</fullName>
    </submittedName>
</protein>
<feature type="transmembrane region" description="Helical" evidence="7">
    <location>
        <begin position="330"/>
        <end position="349"/>
    </location>
</feature>
<comment type="caution">
    <text evidence="10">The sequence shown here is derived from an EMBL/GenBank/DDBJ whole genome shotgun (WGS) entry which is preliminary data.</text>
</comment>
<feature type="domain" description="ComEC/Rec2-related protein" evidence="8">
    <location>
        <begin position="206"/>
        <end position="472"/>
    </location>
</feature>
<dbReference type="Pfam" id="PF13567">
    <property type="entry name" value="DUF4131"/>
    <property type="match status" value="1"/>
</dbReference>
<feature type="region of interest" description="Disordered" evidence="6">
    <location>
        <begin position="716"/>
        <end position="745"/>
    </location>
</feature>
<dbReference type="InterPro" id="IPR004477">
    <property type="entry name" value="ComEC_N"/>
</dbReference>
<dbReference type="InterPro" id="IPR036866">
    <property type="entry name" value="RibonucZ/Hydroxyglut_hydro"/>
</dbReference>
<dbReference type="Pfam" id="PF03772">
    <property type="entry name" value="Competence"/>
    <property type="match status" value="1"/>
</dbReference>
<evidence type="ECO:0000256" key="1">
    <source>
        <dbReference type="ARBA" id="ARBA00004651"/>
    </source>
</evidence>
<evidence type="ECO:0000256" key="7">
    <source>
        <dbReference type="SAM" id="Phobius"/>
    </source>
</evidence>
<feature type="transmembrane region" description="Helical" evidence="7">
    <location>
        <begin position="453"/>
        <end position="473"/>
    </location>
</feature>
<feature type="transmembrane region" description="Helical" evidence="7">
    <location>
        <begin position="369"/>
        <end position="390"/>
    </location>
</feature>
<dbReference type="InterPro" id="IPR004797">
    <property type="entry name" value="Competence_ComEC/Rec2"/>
</dbReference>
<proteinExistence type="predicted"/>
<dbReference type="InterPro" id="IPR025405">
    <property type="entry name" value="DUF4131"/>
</dbReference>
<dbReference type="GO" id="GO:0005886">
    <property type="term" value="C:plasma membrane"/>
    <property type="evidence" value="ECO:0007669"/>
    <property type="project" value="UniProtKB-SubCell"/>
</dbReference>
<dbReference type="Proteomes" id="UP001205843">
    <property type="component" value="Unassembled WGS sequence"/>
</dbReference>
<feature type="domain" description="DUF4131" evidence="9">
    <location>
        <begin position="22"/>
        <end position="166"/>
    </location>
</feature>
<evidence type="ECO:0000256" key="4">
    <source>
        <dbReference type="ARBA" id="ARBA00022989"/>
    </source>
</evidence>
<reference evidence="10" key="1">
    <citation type="submission" date="2022-03" db="EMBL/GenBank/DDBJ databases">
        <title>Genomic Encyclopedia of Type Strains, Phase III (KMG-III): the genomes of soil and plant-associated and newly described type strains.</title>
        <authorList>
            <person name="Whitman W."/>
        </authorList>
    </citation>
    <scope>NUCLEOTIDE SEQUENCE</scope>
    <source>
        <strain evidence="10">ANL 6-2</strain>
    </source>
</reference>
<evidence type="ECO:0000313" key="10">
    <source>
        <dbReference type="EMBL" id="MCP1676278.1"/>
    </source>
</evidence>
<dbReference type="AlphaFoldDB" id="A0AAE3KDG8"/>
<sequence length="745" mass="79906">MAHILPGLLAGLLLAHLNRPELLVAGLMALLPGLFLLSRCRRRRAALGVLAFLLGYAWTAWVIDAELNSRLPHDKAGMEALVEGRIADLPAAGGHRFLLRVDKAEAWVPRRIDVAWFGNAEPVHAGEQWRFRLRLQPVVAPANPGGLDLERWRTARRVHAVGQVVATQDASLIQDAQGLHALRERLSDRLVRVIPDSGGGAMAAALLVGDRRHLEPEQWQRLLDTGTNHLVAISGLHISLAAGGVWLIAAFAWRRFSPWCDRLPARLAGAVPALAVGAAYAALAGFALPTQRALIMLFIAAVALCSRRTVGPFQVLALAAVAVLVRDPLAPLQAGFWLSFLAVAVLVAVIRHRHAPPWPAWRQWAAAQLALFLGLAPMTAMNFGHVALVAPLANAFAVPAVGALIVPLLLAATPMLLISSAVADFIIGWAGWLLTLLDAALGGLAAFSPVLRQGATVGPVIGGLSFVLVLVWLRGVSRLVLLPMAALLALTLSWLPARIPDGMADVLVLDVGYGHATLVRTRHHSLLVDTGPAAFRRGRLDALAEAGISKLDRLLISRDRAGQHARGQDWPAHRMAYGRYADHPCRQAGSWHWDGVDFRVDAVGEDDRCVVSVAAGEAKLLIATGIERAGDWARLPSAVGSPDYLVVPGHGHRDLIPDLEATPGFAIVPVDARGRYGLPHASLLDHMEAGGTTVLRTGCHGAVGWRLGSAERPVTQRSQRPWWDGARPFGQDGKSDMMPSVCREG</sequence>
<dbReference type="InterPro" id="IPR052159">
    <property type="entry name" value="Competence_DNA_uptake"/>
</dbReference>
<feature type="transmembrane region" description="Helical" evidence="7">
    <location>
        <begin position="265"/>
        <end position="288"/>
    </location>
</feature>
<accession>A0AAE3KDG8</accession>
<comment type="subcellular location">
    <subcellularLocation>
        <location evidence="1">Cell membrane</location>
        <topology evidence="1">Multi-pass membrane protein</topology>
    </subcellularLocation>
</comment>
<feature type="transmembrane region" description="Helical" evidence="7">
    <location>
        <begin position="425"/>
        <end position="447"/>
    </location>
</feature>
<dbReference type="PANTHER" id="PTHR30619:SF1">
    <property type="entry name" value="RECOMBINATION PROTEIN 2"/>
    <property type="match status" value="1"/>
</dbReference>
<dbReference type="SUPFAM" id="SSF56281">
    <property type="entry name" value="Metallo-hydrolase/oxidoreductase"/>
    <property type="match status" value="1"/>
</dbReference>
<keyword evidence="4 7" id="KW-1133">Transmembrane helix</keyword>
<keyword evidence="3 7" id="KW-0812">Transmembrane</keyword>
<feature type="transmembrane region" description="Helical" evidence="7">
    <location>
        <begin position="480"/>
        <end position="497"/>
    </location>
</feature>
<feature type="transmembrane region" description="Helical" evidence="7">
    <location>
        <begin position="230"/>
        <end position="253"/>
    </location>
</feature>
<keyword evidence="5 7" id="KW-0472">Membrane</keyword>
<dbReference type="GO" id="GO:0030420">
    <property type="term" value="P:establishment of competence for transformation"/>
    <property type="evidence" value="ECO:0007669"/>
    <property type="project" value="InterPro"/>
</dbReference>